<sequence>MFASSIEKSLISTLLYQIFSKGIGYGKYLLFAFLFGTSMQMDAYNMALTILDVSMFVLGHVFSVVGIPMLVKSRKKSFTAFKKLSGSIFVFSLVLAAIIIVFQYIFFYDLVSILAPGFDDKKSALSYEIFKYFLPMNIVYLPYFALISFFRSLNLFSISNFLDFLIAIFSIAYLVIFLSSDIAIIPLSLSVAYVVTIFFALYFAIKIKIIGFSGSIFTPYMKNMYKNIAKLSLWFLVLQLYRVVDKGFASLLDNGAISALVYASMLISGMGFVFDFAYVYITKFSEKEDKAAVFTLAIKLYIFLTLPVVVYLLFYSKEFISIIYGGGKFDKNSIEITSSIIVILSPLLFLSLVNGLFQSLYQSLEKYAYVICLSLIGVLINFVLNYLWISKYGIVGIALATLVSTGVIIALNLLIIHYKENLHLSYKNILFEFMKYLLAAGTSFVTIRMLSLPFFVSSVLFFVFNYVILVLLRNEFIIRIYSMIRKR</sequence>
<evidence type="ECO:0000256" key="5">
    <source>
        <dbReference type="ARBA" id="ARBA00022984"/>
    </source>
</evidence>
<evidence type="ECO:0000313" key="11">
    <source>
        <dbReference type="EMBL" id="OUT08555.1"/>
    </source>
</evidence>
<evidence type="ECO:0000256" key="7">
    <source>
        <dbReference type="ARBA" id="ARBA00023136"/>
    </source>
</evidence>
<proteinExistence type="inferred from homology"/>
<feature type="transmembrane region" description="Helical" evidence="10">
    <location>
        <begin position="184"/>
        <end position="205"/>
    </location>
</feature>
<dbReference type="GO" id="GO:0008360">
    <property type="term" value="P:regulation of cell shape"/>
    <property type="evidence" value="ECO:0007669"/>
    <property type="project" value="UniProtKB-KW"/>
</dbReference>
<dbReference type="AlphaFoldDB" id="A0A1Y5MS78"/>
<feature type="transmembrane region" description="Helical" evidence="10">
    <location>
        <begin position="161"/>
        <end position="178"/>
    </location>
</feature>
<organism evidence="11 12">
    <name type="scientific">Campylobacter concisus</name>
    <dbReference type="NCBI Taxonomy" id="199"/>
    <lineage>
        <taxon>Bacteria</taxon>
        <taxon>Pseudomonadati</taxon>
        <taxon>Campylobacterota</taxon>
        <taxon>Epsilonproteobacteria</taxon>
        <taxon>Campylobacterales</taxon>
        <taxon>Campylobacteraceae</taxon>
        <taxon>Campylobacter</taxon>
    </lineage>
</organism>
<keyword evidence="5" id="KW-0573">Peptidoglycan synthesis</keyword>
<feature type="transmembrane region" description="Helical" evidence="10">
    <location>
        <begin position="88"/>
        <end position="109"/>
    </location>
</feature>
<reference evidence="11 12" key="1">
    <citation type="submission" date="2017-04" db="EMBL/GenBank/DDBJ databases">
        <title>Complete genome of Campylobacter concisus ATCC 33237T and draft genomes for an additional eight well characterized C. concisus strains.</title>
        <authorList>
            <person name="Cornelius A.J."/>
            <person name="Miller W.G."/>
            <person name="Lastovica A.J."/>
            <person name="On S.L."/>
            <person name="French N.P."/>
            <person name="Vandenberg O."/>
            <person name="Biggs P.J."/>
        </authorList>
    </citation>
    <scope>NUCLEOTIDE SEQUENCE [LARGE SCALE GENOMIC DNA]</scope>
    <source>
        <strain evidence="11 12">CCUG 19995</strain>
    </source>
</reference>
<evidence type="ECO:0000256" key="9">
    <source>
        <dbReference type="ARBA" id="ARBA00061532"/>
    </source>
</evidence>
<dbReference type="PANTHER" id="PTHR47019">
    <property type="entry name" value="LIPID II FLIPPASE MURJ"/>
    <property type="match status" value="1"/>
</dbReference>
<feature type="transmembrane region" description="Helical" evidence="10">
    <location>
        <begin position="369"/>
        <end position="388"/>
    </location>
</feature>
<evidence type="ECO:0000256" key="4">
    <source>
        <dbReference type="ARBA" id="ARBA00022960"/>
    </source>
</evidence>
<dbReference type="Proteomes" id="UP000196317">
    <property type="component" value="Unassembled WGS sequence"/>
</dbReference>
<name>A0A1Y5MS78_9BACT</name>
<evidence type="ECO:0000256" key="6">
    <source>
        <dbReference type="ARBA" id="ARBA00022989"/>
    </source>
</evidence>
<evidence type="ECO:0000256" key="2">
    <source>
        <dbReference type="ARBA" id="ARBA00022475"/>
    </source>
</evidence>
<protein>
    <recommendedName>
        <fullName evidence="13">Polysaccharide biosynthesis protein C-terminal domain-containing protein</fullName>
    </recommendedName>
</protein>
<dbReference type="EMBL" id="NDYN01000002">
    <property type="protein sequence ID" value="OUT08555.1"/>
    <property type="molecule type" value="Genomic_DNA"/>
</dbReference>
<dbReference type="RefSeq" id="WP_087582831.1">
    <property type="nucleotide sequence ID" value="NZ_NDYN01000002.1"/>
</dbReference>
<feature type="transmembrane region" description="Helical" evidence="10">
    <location>
        <begin position="14"/>
        <end position="35"/>
    </location>
</feature>
<evidence type="ECO:0008006" key="13">
    <source>
        <dbReference type="Google" id="ProtNLM"/>
    </source>
</evidence>
<accession>A0A1Y5MS78</accession>
<feature type="transmembrane region" description="Helical" evidence="10">
    <location>
        <begin position="394"/>
        <end position="415"/>
    </location>
</feature>
<gene>
    <name evidence="11" type="ORF">B9N65_03555</name>
</gene>
<comment type="caution">
    <text evidence="11">The sequence shown here is derived from an EMBL/GenBank/DDBJ whole genome shotgun (WGS) entry which is preliminary data.</text>
</comment>
<evidence type="ECO:0000256" key="8">
    <source>
        <dbReference type="ARBA" id="ARBA00060041"/>
    </source>
</evidence>
<dbReference type="GO" id="GO:0005886">
    <property type="term" value="C:plasma membrane"/>
    <property type="evidence" value="ECO:0007669"/>
    <property type="project" value="UniProtKB-SubCell"/>
</dbReference>
<feature type="transmembrane region" description="Helical" evidence="10">
    <location>
        <begin position="256"/>
        <end position="281"/>
    </location>
</feature>
<dbReference type="GO" id="GO:0034204">
    <property type="term" value="P:lipid translocation"/>
    <property type="evidence" value="ECO:0007669"/>
    <property type="project" value="TreeGrafter"/>
</dbReference>
<feature type="transmembrane region" description="Helical" evidence="10">
    <location>
        <begin position="436"/>
        <end position="456"/>
    </location>
</feature>
<dbReference type="Pfam" id="PF03023">
    <property type="entry name" value="MurJ"/>
    <property type="match status" value="1"/>
</dbReference>
<feature type="transmembrane region" description="Helical" evidence="10">
    <location>
        <begin position="462"/>
        <end position="481"/>
    </location>
</feature>
<evidence type="ECO:0000256" key="1">
    <source>
        <dbReference type="ARBA" id="ARBA00004651"/>
    </source>
</evidence>
<evidence type="ECO:0000313" key="12">
    <source>
        <dbReference type="Proteomes" id="UP000196317"/>
    </source>
</evidence>
<feature type="transmembrane region" description="Helical" evidence="10">
    <location>
        <begin position="47"/>
        <end position="67"/>
    </location>
</feature>
<dbReference type="GO" id="GO:0015648">
    <property type="term" value="F:lipid-linked peptidoglycan transporter activity"/>
    <property type="evidence" value="ECO:0007669"/>
    <property type="project" value="TreeGrafter"/>
</dbReference>
<feature type="transmembrane region" description="Helical" evidence="10">
    <location>
        <begin position="225"/>
        <end position="244"/>
    </location>
</feature>
<comment type="subcellular location">
    <subcellularLocation>
        <location evidence="1">Cell membrane</location>
        <topology evidence="1">Multi-pass membrane protein</topology>
    </subcellularLocation>
</comment>
<comment type="similarity">
    <text evidence="9">Belongs to the MurJ/MviN family.</text>
</comment>
<comment type="function">
    <text evidence="8">Involved in peptidoglycan biosynthesis. Transports lipid-linked peptidoglycan precursors from the inner to the outer leaflet of the cytoplasmic membrane.</text>
</comment>
<keyword evidence="3 10" id="KW-0812">Transmembrane</keyword>
<keyword evidence="4" id="KW-0133">Cell shape</keyword>
<dbReference type="InterPro" id="IPR051050">
    <property type="entry name" value="Lipid_II_flippase_MurJ/MviN"/>
</dbReference>
<keyword evidence="7 10" id="KW-0472">Membrane</keyword>
<dbReference type="GO" id="GO:0009252">
    <property type="term" value="P:peptidoglycan biosynthetic process"/>
    <property type="evidence" value="ECO:0007669"/>
    <property type="project" value="UniProtKB-KW"/>
</dbReference>
<keyword evidence="6 10" id="KW-1133">Transmembrane helix</keyword>
<feature type="transmembrane region" description="Helical" evidence="10">
    <location>
        <begin position="336"/>
        <end position="357"/>
    </location>
</feature>
<dbReference type="PANTHER" id="PTHR47019:SF1">
    <property type="entry name" value="LIPID II FLIPPASE MURJ"/>
    <property type="match status" value="1"/>
</dbReference>
<keyword evidence="2" id="KW-1003">Cell membrane</keyword>
<evidence type="ECO:0000256" key="3">
    <source>
        <dbReference type="ARBA" id="ARBA00022692"/>
    </source>
</evidence>
<dbReference type="InterPro" id="IPR004268">
    <property type="entry name" value="MurJ"/>
</dbReference>
<evidence type="ECO:0000256" key="10">
    <source>
        <dbReference type="SAM" id="Phobius"/>
    </source>
</evidence>
<feature type="transmembrane region" description="Helical" evidence="10">
    <location>
        <begin position="129"/>
        <end position="149"/>
    </location>
</feature>
<feature type="transmembrane region" description="Helical" evidence="10">
    <location>
        <begin position="293"/>
        <end position="316"/>
    </location>
</feature>